<comment type="caution">
    <text evidence="2">The sequence shown here is derived from an EMBL/GenBank/DDBJ whole genome shotgun (WGS) entry which is preliminary data.</text>
</comment>
<sequence>MAWAFLTLVFGILTLVSSNLTFAAKSGKSDIIVANGYFSIGLLIHRNPSCLGTTRTRVADRPRNPTARVLVAAAGNIHQSSVSDG</sequence>
<evidence type="ECO:0000313" key="3">
    <source>
        <dbReference type="Proteomes" id="UP000774617"/>
    </source>
</evidence>
<reference evidence="2 3" key="1">
    <citation type="journal article" date="2021" name="Nat. Commun.">
        <title>Genetic determinants of endophytism in the Arabidopsis root mycobiome.</title>
        <authorList>
            <person name="Mesny F."/>
            <person name="Miyauchi S."/>
            <person name="Thiergart T."/>
            <person name="Pickel B."/>
            <person name="Atanasova L."/>
            <person name="Karlsson M."/>
            <person name="Huettel B."/>
            <person name="Barry K.W."/>
            <person name="Haridas S."/>
            <person name="Chen C."/>
            <person name="Bauer D."/>
            <person name="Andreopoulos W."/>
            <person name="Pangilinan J."/>
            <person name="LaButti K."/>
            <person name="Riley R."/>
            <person name="Lipzen A."/>
            <person name="Clum A."/>
            <person name="Drula E."/>
            <person name="Henrissat B."/>
            <person name="Kohler A."/>
            <person name="Grigoriev I.V."/>
            <person name="Martin F.M."/>
            <person name="Hacquard S."/>
        </authorList>
    </citation>
    <scope>NUCLEOTIDE SEQUENCE [LARGE SCALE GENOMIC DNA]</scope>
    <source>
        <strain evidence="2 3">MPI-SDFR-AT-0080</strain>
    </source>
</reference>
<proteinExistence type="predicted"/>
<feature type="chain" id="PRO_5046458066" evidence="1">
    <location>
        <begin position="19"/>
        <end position="85"/>
    </location>
</feature>
<evidence type="ECO:0000313" key="2">
    <source>
        <dbReference type="EMBL" id="KAH7016594.1"/>
    </source>
</evidence>
<keyword evidence="1" id="KW-0732">Signal</keyword>
<feature type="signal peptide" evidence="1">
    <location>
        <begin position="1"/>
        <end position="18"/>
    </location>
</feature>
<dbReference type="Proteomes" id="UP000774617">
    <property type="component" value="Unassembled WGS sequence"/>
</dbReference>
<keyword evidence="3" id="KW-1185">Reference proteome</keyword>
<protein>
    <submittedName>
        <fullName evidence="2">Uncharacterized protein</fullName>
    </submittedName>
</protein>
<organism evidence="2 3">
    <name type="scientific">Macrophomina phaseolina</name>
    <dbReference type="NCBI Taxonomy" id="35725"/>
    <lineage>
        <taxon>Eukaryota</taxon>
        <taxon>Fungi</taxon>
        <taxon>Dikarya</taxon>
        <taxon>Ascomycota</taxon>
        <taxon>Pezizomycotina</taxon>
        <taxon>Dothideomycetes</taxon>
        <taxon>Dothideomycetes incertae sedis</taxon>
        <taxon>Botryosphaeriales</taxon>
        <taxon>Botryosphaeriaceae</taxon>
        <taxon>Macrophomina</taxon>
    </lineage>
</organism>
<accession>A0ABQ8FRC4</accession>
<name>A0ABQ8FRC4_9PEZI</name>
<evidence type="ECO:0000256" key="1">
    <source>
        <dbReference type="SAM" id="SignalP"/>
    </source>
</evidence>
<gene>
    <name evidence="2" type="ORF">B0J12DRAFT_688803</name>
</gene>
<dbReference type="EMBL" id="JAGTJR010000075">
    <property type="protein sequence ID" value="KAH7016594.1"/>
    <property type="molecule type" value="Genomic_DNA"/>
</dbReference>